<dbReference type="PANTHER" id="PTHR15704:SF7">
    <property type="entry name" value="SUPERKILLER COMPLEX PROTEIN 3"/>
    <property type="match status" value="1"/>
</dbReference>
<evidence type="ECO:0000313" key="5">
    <source>
        <dbReference type="EMBL" id="KAK7546775.1"/>
    </source>
</evidence>
<dbReference type="SMART" id="SM00028">
    <property type="entry name" value="TPR"/>
    <property type="match status" value="12"/>
</dbReference>
<dbReference type="PROSITE" id="PS50293">
    <property type="entry name" value="TPR_REGION"/>
    <property type="match status" value="1"/>
</dbReference>
<sequence length="1641" mass="181361">MAPGAKAALKAAKAALDAQNWDEAAAQAQVVLEADPQNYFAKLMLGRAYEKKGDSENAAKAYTDATSIKPDEDQAWLGLRSLYEAQGAKKLDEYVEVGLKLAEIYANGDDAHKAQTALDKVVDLARSQGTKSQYKRALEVYLPTSPVYTSLEGRVPHPSHTYTRIAEILEEEEKQRVNKEIGERRTRLGARVAQVTTEVKREVYGRSDLEDIYRSVIDWTNDDEIRRQYEEKLLQRAYETLSVLPAEDKHKKRAEVFDLAHGMVIIKHPFALAWEIELEWMDVETLQEYDANVVREFVEFFPDDGLSRLLEGYLTSDITPFPLKLPQENEDDEKKEEEPPLSPEDRLLLMTDGFDDAKHSVLAHRLMGEYYLHLEEYESAMEVSRKGLKLLTAESQKSGLALQNSRDVINGTLATSLIHYQSPKNHPEAKEIFNDILSRKPSFTPALIGVGLIYEEEENYAEAIDFLSRALKRDPENARIGAEAAWCKALNGDHPTALAELEKSIEMMKTTDSRSRQLRALTLYRIGICIWEIYPTRQARKDRTGAYASFLQAIKTDPSLAPAYTSLGIFYSDYVRDKKRARQCFQKAFELSLSELEAAERLARSFADQSDWDIVEVIAQRAIDSGKCRPSPGSKKKGVSWPFSALGIVQMNKQEYNRSVISFLSALRISPDDYNSYVGLGESYHNSGRYNSALRTFQYAEEPTDGMQMKRPAENWFTKYMLANVNRELGQYDEAINSYKGVLETRPAEFGVSIALLQTLIERGWRQLETGFFGKAADSAVDALKVARQVAEYKAEAFNLWKAVGDACSLFTWVRSGLDKLPLASLKSLLETDFDTAQFDLFSKNDGIGQVQLRCLSEQAESPAELLRKCLQASVLAHKRAIHACSQDIHAQAVSWYNLGWTELRAHMCCEQDVDPISKGKTNLKQIKAAMRCFKRAIELEASNTEFWNALGIVTTELNPKVAQHSFVRSLHLNERNVKTWTNLGVLYMLQNDYELAHMAFSRAQSTDPDYAQAWLGEGLIAVLLGDSKEALSHFTHAFEISDSSSLVVKRQYAASTFDHLLSSQSASNNITNLIQPLFALQQVRSQKPTDIPHAHLAALYLERVGSHAAATAALESICATAESDFEVSESPATLSRFAQAKADLARNRLASGDFAAAVDDAQLALDLLADDDTGMPANVRRKVLLGARLTVGLASYYQKDMDGAIGAFSSALEESGSAPDVVCALAEVLWAKGGAEEKDVARAQLFDAVAAHPDHVGAVLLLGAMACVDDKADSDTLDALRDDLMGIRAREGVDAHTRARVEKVLFAMSVLSPSSTSSNSTSSSPAPSLSAAQQSVFLQPSAPLGWRLLSEVADADAATISNTNTNTDAISEKYAVHAAQMALLTAQRSVPPRGDADAEELAQAYAAEGLSVADAQRAVWLAPWKAHSMANHIPNILVADLDTRAALQRGTVVSISLPLSSAPSQPHTKPCLPRRMLFTLSQTCALQLARGRGEEVVTLPVNAAAPESLDHVVDWMLSTCLLSEAAPLRATGKFESRVGVYQAALALGIRREAVRELEQGLLEFAEDGPAPGDHEVQAALEKLPETGIIARALVKRMADRRRNGDMRHREQVEPLEAWAFGFWELRASALSVVIVEPLGW</sequence>
<comment type="caution">
    <text evidence="5">The sequence shown here is derived from an EMBL/GenBank/DDBJ whole genome shotgun (WGS) entry which is preliminary data.</text>
</comment>
<organism evidence="5 6">
    <name type="scientific">Phyllosticta citricarpa</name>
    <dbReference type="NCBI Taxonomy" id="55181"/>
    <lineage>
        <taxon>Eukaryota</taxon>
        <taxon>Fungi</taxon>
        <taxon>Dikarya</taxon>
        <taxon>Ascomycota</taxon>
        <taxon>Pezizomycotina</taxon>
        <taxon>Dothideomycetes</taxon>
        <taxon>Dothideomycetes incertae sedis</taxon>
        <taxon>Botryosphaeriales</taxon>
        <taxon>Phyllostictaceae</taxon>
        <taxon>Phyllosticta</taxon>
    </lineage>
</organism>
<dbReference type="InterPro" id="IPR040962">
    <property type="entry name" value="TPR_22"/>
</dbReference>
<feature type="region of interest" description="Disordered" evidence="4">
    <location>
        <begin position="321"/>
        <end position="343"/>
    </location>
</feature>
<evidence type="ECO:0000256" key="1">
    <source>
        <dbReference type="ARBA" id="ARBA00022737"/>
    </source>
</evidence>
<dbReference type="EMBL" id="JBBPDW010000014">
    <property type="protein sequence ID" value="KAK7546775.1"/>
    <property type="molecule type" value="Genomic_DNA"/>
</dbReference>
<keyword evidence="1" id="KW-0677">Repeat</keyword>
<feature type="repeat" description="TPR" evidence="3">
    <location>
        <begin position="1012"/>
        <end position="1045"/>
    </location>
</feature>
<dbReference type="InterPro" id="IPR039226">
    <property type="entry name" value="Ski3/TTC37"/>
</dbReference>
<dbReference type="PANTHER" id="PTHR15704">
    <property type="entry name" value="SUPERKILLER 3 PROTEIN-RELATED"/>
    <property type="match status" value="1"/>
</dbReference>
<feature type="repeat" description="TPR" evidence="3">
    <location>
        <begin position="716"/>
        <end position="749"/>
    </location>
</feature>
<evidence type="ECO:0000256" key="3">
    <source>
        <dbReference type="PROSITE-ProRule" id="PRU00339"/>
    </source>
</evidence>
<dbReference type="PROSITE" id="PS50005">
    <property type="entry name" value="TPR"/>
    <property type="match status" value="6"/>
</dbReference>
<dbReference type="Pfam" id="PF13432">
    <property type="entry name" value="TPR_16"/>
    <property type="match status" value="2"/>
</dbReference>
<gene>
    <name evidence="5" type="ORF">IWX46DRAFT_656957</name>
</gene>
<keyword evidence="2 3" id="KW-0802">TPR repeat</keyword>
<evidence type="ECO:0000256" key="4">
    <source>
        <dbReference type="SAM" id="MobiDB-lite"/>
    </source>
</evidence>
<accession>A0ABR1ME42</accession>
<reference evidence="5 6" key="1">
    <citation type="submission" date="2024-04" db="EMBL/GenBank/DDBJ databases">
        <title>Phyllosticta paracitricarpa is synonymous to the EU quarantine fungus P. citricarpa based on phylogenomic analyses.</title>
        <authorList>
            <consortium name="Lawrence Berkeley National Laboratory"/>
            <person name="Van Ingen-Buijs V.A."/>
            <person name="Van Westerhoven A.C."/>
            <person name="Haridas S."/>
            <person name="Skiadas P."/>
            <person name="Martin F."/>
            <person name="Groenewald J.Z."/>
            <person name="Crous P.W."/>
            <person name="Seidl M.F."/>
        </authorList>
    </citation>
    <scope>NUCLEOTIDE SEQUENCE [LARGE SCALE GENOMIC DNA]</scope>
    <source>
        <strain evidence="5 6">CBS 122670</strain>
    </source>
</reference>
<keyword evidence="6" id="KW-1185">Reference proteome</keyword>
<dbReference type="SUPFAM" id="SSF48452">
    <property type="entry name" value="TPR-like"/>
    <property type="match status" value="5"/>
</dbReference>
<dbReference type="Pfam" id="PF13181">
    <property type="entry name" value="TPR_8"/>
    <property type="match status" value="1"/>
</dbReference>
<dbReference type="Pfam" id="PF14559">
    <property type="entry name" value="TPR_19"/>
    <property type="match status" value="1"/>
</dbReference>
<name>A0ABR1ME42_9PEZI</name>
<feature type="repeat" description="TPR" evidence="3">
    <location>
        <begin position="640"/>
        <end position="673"/>
    </location>
</feature>
<proteinExistence type="predicted"/>
<evidence type="ECO:0000256" key="2">
    <source>
        <dbReference type="ARBA" id="ARBA00022803"/>
    </source>
</evidence>
<dbReference type="Proteomes" id="UP001365128">
    <property type="component" value="Unassembled WGS sequence"/>
</dbReference>
<dbReference type="InterPro" id="IPR019734">
    <property type="entry name" value="TPR_rpt"/>
</dbReference>
<feature type="repeat" description="TPR" evidence="3">
    <location>
        <begin position="444"/>
        <end position="477"/>
    </location>
</feature>
<evidence type="ECO:0000313" key="6">
    <source>
        <dbReference type="Proteomes" id="UP001365128"/>
    </source>
</evidence>
<dbReference type="Gene3D" id="1.25.40.10">
    <property type="entry name" value="Tetratricopeptide repeat domain"/>
    <property type="match status" value="6"/>
</dbReference>
<dbReference type="InterPro" id="IPR011990">
    <property type="entry name" value="TPR-like_helical_dom_sf"/>
</dbReference>
<evidence type="ECO:0008006" key="7">
    <source>
        <dbReference type="Google" id="ProtNLM"/>
    </source>
</evidence>
<protein>
    <recommendedName>
        <fullName evidence="7">Antiviral protein</fullName>
    </recommendedName>
</protein>
<feature type="repeat" description="TPR" evidence="3">
    <location>
        <begin position="39"/>
        <end position="72"/>
    </location>
</feature>
<dbReference type="Pfam" id="PF18833">
    <property type="entry name" value="TPR_22"/>
    <property type="match status" value="1"/>
</dbReference>
<feature type="repeat" description="TPR" evidence="3">
    <location>
        <begin position="978"/>
        <end position="1011"/>
    </location>
</feature>